<feature type="domain" description="DED" evidence="1">
    <location>
        <begin position="349"/>
        <end position="433"/>
    </location>
</feature>
<evidence type="ECO:0000259" key="1">
    <source>
        <dbReference type="PROSITE" id="PS50168"/>
    </source>
</evidence>
<dbReference type="InterPro" id="IPR001875">
    <property type="entry name" value="DED_dom"/>
</dbReference>
<sequence>MPKLELYLQNIVEDTPFDNLPAKWQDFDFGRFSSDKTLFDFQQNGLQNALKALWLFYKEKKENKEQLFEQYQANGLSSNFDYDLTRERKAAGHLLEFDKDYPTTDSKIAFANFINRMSFWMATGSGKTLIIVKLINMLGSLMRQKEIPQNDILFLAHRDDLLEQFKNHVDQFNSFNFETRINLKSLRDYESIKRENALPFAKNEITVFYYRSDLISDEHKEKIVNFKNYDNNGKWYILLDEAHKGDREDSKRQVLYSILSRNGFLFNFSATFTDPRDYATCVFNFNLSKFIEEGYGKHIYVSSSEVTAFRDQDDFSKITKQKIVLKTLILLTYINKYFEKIRKQNKTLYHRPLLLTLVNSVDTKDADLKLFFSELEKVAKNEIRSDLLEKAKEELIKEFEENPLYEFEGINVLIDKASLKKIVYKDILKQIFNAKSSGNIEVLKIPSNRNEIIFKLQTSEKPFGLIKIGDISGWLKETLEGYEIIESFENESVFKRINHDDSEINILMGSRAFYEGWDSNRPNILLFVNIGIGSDAKKFVLQSVGRGVRIEPQKNKRKRVLELHNAKEIKDEIFNKIRNDIQILESLFVFGTNAENLKEIIKALKEEKQEQDLGTEFIINKDAEKRLLLIPIYRESEKIFAEEKEPQKYGISREDLALAKSMFNYLGEKVTLAKFECEVKVIKKATESFETAEQYFDFSEERSISEPDLLVDRILDYFSVRDQEFDKFKKLENEIVHFKRVKFSDGEKFNQIVSKIREVKELPEKEQELRKAFDSKQLSFDDMLKKAQALRDSQNFEYKNKKLKIKYIQNHYYIPLIVSENEKVDYLNHIIDVESEVRFIEQLEEYLQKDDNAFKQFDWWMFSKLDQTLDEVYIPYYNPKENDMARFKPDFIFWMQKGKNYTILFVDPKGTEHTDGYRKIDGYSRIFESGEKKESKAFAFNGFNVSAKLLLKPKRGIAEVPDNYRRYWFDNFGVFANKII</sequence>
<dbReference type="PROSITE" id="PS50168">
    <property type="entry name" value="DED"/>
    <property type="match status" value="1"/>
</dbReference>
<dbReference type="InterPro" id="IPR006935">
    <property type="entry name" value="Helicase/UvrB_N"/>
</dbReference>
<dbReference type="PANTHER" id="PTHR47396:SF1">
    <property type="entry name" value="ATP-DEPENDENT HELICASE IRC3-RELATED"/>
    <property type="match status" value="1"/>
</dbReference>
<organism evidence="2 3">
    <name type="scientific">Candidatus Azambacteria bacterium GW2011_GWA1_42_19</name>
    <dbReference type="NCBI Taxonomy" id="1618609"/>
    <lineage>
        <taxon>Bacteria</taxon>
        <taxon>Candidatus Azamiibacteriota</taxon>
    </lineage>
</organism>
<dbReference type="Gene3D" id="3.40.50.300">
    <property type="entry name" value="P-loop containing nucleotide triphosphate hydrolases"/>
    <property type="match status" value="1"/>
</dbReference>
<dbReference type="GO" id="GO:0005829">
    <property type="term" value="C:cytosol"/>
    <property type="evidence" value="ECO:0007669"/>
    <property type="project" value="TreeGrafter"/>
</dbReference>
<dbReference type="Proteomes" id="UP000034951">
    <property type="component" value="Unassembled WGS sequence"/>
</dbReference>
<dbReference type="GO" id="GO:0005524">
    <property type="term" value="F:ATP binding"/>
    <property type="evidence" value="ECO:0007669"/>
    <property type="project" value="InterPro"/>
</dbReference>
<proteinExistence type="predicted"/>
<dbReference type="Pfam" id="PF04851">
    <property type="entry name" value="ResIII"/>
    <property type="match status" value="1"/>
</dbReference>
<reference evidence="2 3" key="1">
    <citation type="journal article" date="2015" name="Nature">
        <title>rRNA introns, odd ribosomes, and small enigmatic genomes across a large radiation of phyla.</title>
        <authorList>
            <person name="Brown C.T."/>
            <person name="Hug L.A."/>
            <person name="Thomas B.C."/>
            <person name="Sharon I."/>
            <person name="Castelle C.J."/>
            <person name="Singh A."/>
            <person name="Wilkins M.J."/>
            <person name="Williams K.H."/>
            <person name="Banfield J.F."/>
        </authorList>
    </citation>
    <scope>NUCLEOTIDE SEQUENCE [LARGE SCALE GENOMIC DNA]</scope>
</reference>
<dbReference type="EMBL" id="LCDE01000017">
    <property type="protein sequence ID" value="KKS45636.1"/>
    <property type="molecule type" value="Genomic_DNA"/>
</dbReference>
<dbReference type="AlphaFoldDB" id="A0A0G1BH76"/>
<dbReference type="PANTHER" id="PTHR47396">
    <property type="entry name" value="TYPE I RESTRICTION ENZYME ECOKI R PROTEIN"/>
    <property type="match status" value="1"/>
</dbReference>
<comment type="caution">
    <text evidence="2">The sequence shown here is derived from an EMBL/GenBank/DDBJ whole genome shotgun (WGS) entry which is preliminary data.</text>
</comment>
<dbReference type="SUPFAM" id="SSF52540">
    <property type="entry name" value="P-loop containing nucleoside triphosphate hydrolases"/>
    <property type="match status" value="1"/>
</dbReference>
<dbReference type="GO" id="GO:0016787">
    <property type="term" value="F:hydrolase activity"/>
    <property type="evidence" value="ECO:0007669"/>
    <property type="project" value="InterPro"/>
</dbReference>
<gene>
    <name evidence="2" type="ORF">UV10_C0017G0002</name>
</gene>
<dbReference type="GO" id="GO:0003677">
    <property type="term" value="F:DNA binding"/>
    <property type="evidence" value="ECO:0007669"/>
    <property type="project" value="InterPro"/>
</dbReference>
<protein>
    <submittedName>
        <fullName evidence="2">Type III restriction protein res subunit</fullName>
    </submittedName>
</protein>
<name>A0A0G1BH76_9BACT</name>
<evidence type="ECO:0000313" key="3">
    <source>
        <dbReference type="Proteomes" id="UP000034951"/>
    </source>
</evidence>
<dbReference type="InterPro" id="IPR027417">
    <property type="entry name" value="P-loop_NTPase"/>
</dbReference>
<evidence type="ECO:0000313" key="2">
    <source>
        <dbReference type="EMBL" id="KKS45636.1"/>
    </source>
</evidence>
<dbReference type="InterPro" id="IPR050742">
    <property type="entry name" value="Helicase_Restrict-Modif_Enz"/>
</dbReference>
<accession>A0A0G1BH76</accession>
<dbReference type="PATRIC" id="fig|1618609.3.peg.444"/>